<evidence type="ECO:0000313" key="3">
    <source>
        <dbReference type="Ensembl" id="ENSSANP00000028647.1"/>
    </source>
</evidence>
<proteinExistence type="inferred from homology"/>
<protein>
    <recommendedName>
        <fullName evidence="2">XRN2-binding (XTBD) domain-containing protein</fullName>
    </recommendedName>
</protein>
<accession>A0A671M9X4</accession>
<feature type="domain" description="XRN2-binding (XTBD)" evidence="2">
    <location>
        <begin position="25"/>
        <end position="87"/>
    </location>
</feature>
<dbReference type="Proteomes" id="UP000472260">
    <property type="component" value="Unassembled WGS sequence"/>
</dbReference>
<dbReference type="AlphaFoldDB" id="A0A671M9X4"/>
<dbReference type="Pfam" id="PF11952">
    <property type="entry name" value="XTBD"/>
    <property type="match status" value="1"/>
</dbReference>
<dbReference type="PANTHER" id="PTHR48430">
    <property type="entry name" value="PARTNER OF XRN-2 PROTEIN 1"/>
    <property type="match status" value="1"/>
</dbReference>
<evidence type="ECO:0000259" key="2">
    <source>
        <dbReference type="PROSITE" id="PS51827"/>
    </source>
</evidence>
<name>A0A671M9X4_9TELE</name>
<keyword evidence="4" id="KW-1185">Reference proteome</keyword>
<dbReference type="Ensembl" id="ENSSANT00000030506.1">
    <property type="protein sequence ID" value="ENSSANP00000028647.1"/>
    <property type="gene ID" value="ENSSANG00000014714.1"/>
</dbReference>
<reference evidence="3" key="2">
    <citation type="submission" date="2025-09" db="UniProtKB">
        <authorList>
            <consortium name="Ensembl"/>
        </authorList>
    </citation>
    <scope>IDENTIFICATION</scope>
</reference>
<dbReference type="PROSITE" id="PS51827">
    <property type="entry name" value="XTBD"/>
    <property type="match status" value="1"/>
</dbReference>
<sequence length="87" mass="10306">MIRPHSPGPCVSSKPAGLRYWSCNIDDYRQQYESDKQWSARRQFIVKHIEEYEGNALDKLLALSMVWVNHVFMGCRMEMLLRHCHPI</sequence>
<dbReference type="PANTHER" id="PTHR48430:SF1">
    <property type="entry name" value="PARTNER OF XRN-2 PROTEIN 1"/>
    <property type="match status" value="1"/>
</dbReference>
<organism evidence="3 4">
    <name type="scientific">Sinocyclocheilus anshuiensis</name>
    <dbReference type="NCBI Taxonomy" id="1608454"/>
    <lineage>
        <taxon>Eukaryota</taxon>
        <taxon>Metazoa</taxon>
        <taxon>Chordata</taxon>
        <taxon>Craniata</taxon>
        <taxon>Vertebrata</taxon>
        <taxon>Euteleostomi</taxon>
        <taxon>Actinopterygii</taxon>
        <taxon>Neopterygii</taxon>
        <taxon>Teleostei</taxon>
        <taxon>Ostariophysi</taxon>
        <taxon>Cypriniformes</taxon>
        <taxon>Cyprinidae</taxon>
        <taxon>Cyprininae</taxon>
        <taxon>Sinocyclocheilus</taxon>
    </lineage>
</organism>
<evidence type="ECO:0000256" key="1">
    <source>
        <dbReference type="ARBA" id="ARBA00010053"/>
    </source>
</evidence>
<dbReference type="InterPro" id="IPR021859">
    <property type="entry name" value="XTBD"/>
</dbReference>
<reference evidence="3" key="1">
    <citation type="submission" date="2025-08" db="UniProtKB">
        <authorList>
            <consortium name="Ensembl"/>
        </authorList>
    </citation>
    <scope>IDENTIFICATION</scope>
</reference>
<evidence type="ECO:0000313" key="4">
    <source>
        <dbReference type="Proteomes" id="UP000472260"/>
    </source>
</evidence>
<comment type="similarity">
    <text evidence="1">Belongs to the CARF family.</text>
</comment>